<organism evidence="2 3">
    <name type="scientific">Stylosanthes scabra</name>
    <dbReference type="NCBI Taxonomy" id="79078"/>
    <lineage>
        <taxon>Eukaryota</taxon>
        <taxon>Viridiplantae</taxon>
        <taxon>Streptophyta</taxon>
        <taxon>Embryophyta</taxon>
        <taxon>Tracheophyta</taxon>
        <taxon>Spermatophyta</taxon>
        <taxon>Magnoliopsida</taxon>
        <taxon>eudicotyledons</taxon>
        <taxon>Gunneridae</taxon>
        <taxon>Pentapetalae</taxon>
        <taxon>rosids</taxon>
        <taxon>fabids</taxon>
        <taxon>Fabales</taxon>
        <taxon>Fabaceae</taxon>
        <taxon>Papilionoideae</taxon>
        <taxon>50 kb inversion clade</taxon>
        <taxon>dalbergioids sensu lato</taxon>
        <taxon>Dalbergieae</taxon>
        <taxon>Pterocarpus clade</taxon>
        <taxon>Stylosanthes</taxon>
    </lineage>
</organism>
<name>A0ABU6U1Y0_9FABA</name>
<keyword evidence="3" id="KW-1185">Reference proteome</keyword>
<accession>A0ABU6U1Y0</accession>
<feature type="non-terminal residue" evidence="2">
    <location>
        <position position="1"/>
    </location>
</feature>
<feature type="compositionally biased region" description="Acidic residues" evidence="1">
    <location>
        <begin position="125"/>
        <end position="135"/>
    </location>
</feature>
<evidence type="ECO:0000313" key="3">
    <source>
        <dbReference type="Proteomes" id="UP001341840"/>
    </source>
</evidence>
<reference evidence="2 3" key="1">
    <citation type="journal article" date="2023" name="Plants (Basel)">
        <title>Bridging the Gap: Combining Genomics and Transcriptomics Approaches to Understand Stylosanthes scabra, an Orphan Legume from the Brazilian Caatinga.</title>
        <authorList>
            <person name="Ferreira-Neto J.R.C."/>
            <person name="da Silva M.D."/>
            <person name="Binneck E."/>
            <person name="de Melo N.F."/>
            <person name="da Silva R.H."/>
            <person name="de Melo A.L.T.M."/>
            <person name="Pandolfi V."/>
            <person name="Bustamante F.O."/>
            <person name="Brasileiro-Vidal A.C."/>
            <person name="Benko-Iseppon A.M."/>
        </authorList>
    </citation>
    <scope>NUCLEOTIDE SEQUENCE [LARGE SCALE GENOMIC DNA]</scope>
    <source>
        <tissue evidence="2">Leaves</tissue>
    </source>
</reference>
<dbReference type="EMBL" id="JASCZI010101228">
    <property type="protein sequence ID" value="MED6154645.1"/>
    <property type="molecule type" value="Genomic_DNA"/>
</dbReference>
<feature type="region of interest" description="Disordered" evidence="1">
    <location>
        <begin position="1"/>
        <end position="154"/>
    </location>
</feature>
<comment type="caution">
    <text evidence="2">The sequence shown here is derived from an EMBL/GenBank/DDBJ whole genome shotgun (WGS) entry which is preliminary data.</text>
</comment>
<protein>
    <submittedName>
        <fullName evidence="2">Uncharacterized protein</fullName>
    </submittedName>
</protein>
<evidence type="ECO:0000313" key="2">
    <source>
        <dbReference type="EMBL" id="MED6154645.1"/>
    </source>
</evidence>
<proteinExistence type="predicted"/>
<feature type="compositionally biased region" description="Basic residues" evidence="1">
    <location>
        <begin position="31"/>
        <end position="62"/>
    </location>
</feature>
<feature type="non-terminal residue" evidence="2">
    <location>
        <position position="154"/>
    </location>
</feature>
<sequence>NLESEIESGHGKGANGDDIEAGDSICENGSGKKRKVEKTKKGVSPRKVVHQKKGRYVKKGRKSSSAGPSGLHEGAGPSRLHEGTGPSGASGGPIVPSDSDSDFGPNNVGTGKPKPKIYQPKFVPSDDDYVYEYESENLHTPVSSEEEYKKHDWP</sequence>
<evidence type="ECO:0000256" key="1">
    <source>
        <dbReference type="SAM" id="MobiDB-lite"/>
    </source>
</evidence>
<gene>
    <name evidence="2" type="ORF">PIB30_114552</name>
</gene>
<dbReference type="Proteomes" id="UP001341840">
    <property type="component" value="Unassembled WGS sequence"/>
</dbReference>